<dbReference type="SMART" id="SM00244">
    <property type="entry name" value="PHB"/>
    <property type="match status" value="1"/>
</dbReference>
<dbReference type="Proteomes" id="UP001596111">
    <property type="component" value="Unassembled WGS sequence"/>
</dbReference>
<keyword evidence="2" id="KW-0472">Membrane</keyword>
<dbReference type="Pfam" id="PF01145">
    <property type="entry name" value="Band_7"/>
    <property type="match status" value="1"/>
</dbReference>
<keyword evidence="5" id="KW-1185">Reference proteome</keyword>
<evidence type="ECO:0000256" key="1">
    <source>
        <dbReference type="ARBA" id="ARBA00004167"/>
    </source>
</evidence>
<organism evidence="4 5">
    <name type="scientific">Rhodanobacter terrae</name>
    <dbReference type="NCBI Taxonomy" id="418647"/>
    <lineage>
        <taxon>Bacteria</taxon>
        <taxon>Pseudomonadati</taxon>
        <taxon>Pseudomonadota</taxon>
        <taxon>Gammaproteobacteria</taxon>
        <taxon>Lysobacterales</taxon>
        <taxon>Rhodanobacteraceae</taxon>
        <taxon>Rhodanobacter</taxon>
    </lineage>
</organism>
<comment type="subcellular location">
    <subcellularLocation>
        <location evidence="1">Membrane</location>
        <topology evidence="1">Single-pass membrane protein</topology>
    </subcellularLocation>
</comment>
<proteinExistence type="predicted"/>
<accession>A0ABW0T0I7</accession>
<reference evidence="5" key="1">
    <citation type="journal article" date="2019" name="Int. J. Syst. Evol. Microbiol.">
        <title>The Global Catalogue of Microorganisms (GCM) 10K type strain sequencing project: providing services to taxonomists for standard genome sequencing and annotation.</title>
        <authorList>
            <consortium name="The Broad Institute Genomics Platform"/>
            <consortium name="The Broad Institute Genome Sequencing Center for Infectious Disease"/>
            <person name="Wu L."/>
            <person name="Ma J."/>
        </authorList>
    </citation>
    <scope>NUCLEOTIDE SEQUENCE [LARGE SCALE GENOMIC DNA]</scope>
    <source>
        <strain evidence="5">CGMCC 1.13587</strain>
    </source>
</reference>
<evidence type="ECO:0000256" key="2">
    <source>
        <dbReference type="SAM" id="Phobius"/>
    </source>
</evidence>
<evidence type="ECO:0000313" key="5">
    <source>
        <dbReference type="Proteomes" id="UP001596111"/>
    </source>
</evidence>
<dbReference type="InterPro" id="IPR036013">
    <property type="entry name" value="Band_7/SPFH_dom_sf"/>
</dbReference>
<dbReference type="InterPro" id="IPR001107">
    <property type="entry name" value="Band_7"/>
</dbReference>
<dbReference type="Gene3D" id="3.30.479.30">
    <property type="entry name" value="Band 7 domain"/>
    <property type="match status" value="1"/>
</dbReference>
<dbReference type="RefSeq" id="WP_377328709.1">
    <property type="nucleotide sequence ID" value="NZ_JBHSNG010000019.1"/>
</dbReference>
<dbReference type="CDD" id="cd03401">
    <property type="entry name" value="SPFH_prohibitin"/>
    <property type="match status" value="1"/>
</dbReference>
<comment type="caution">
    <text evidence="4">The sequence shown here is derived from an EMBL/GenBank/DDBJ whole genome shotgun (WGS) entry which is preliminary data.</text>
</comment>
<feature type="transmembrane region" description="Helical" evidence="2">
    <location>
        <begin position="12"/>
        <end position="30"/>
    </location>
</feature>
<dbReference type="SUPFAM" id="SSF117892">
    <property type="entry name" value="Band 7/SPFH domain"/>
    <property type="match status" value="1"/>
</dbReference>
<keyword evidence="2" id="KW-0812">Transmembrane</keyword>
<name>A0ABW0T0I7_9GAMM</name>
<gene>
    <name evidence="4" type="ORF">ACFPPB_15540</name>
</gene>
<feature type="domain" description="Band 7" evidence="3">
    <location>
        <begin position="25"/>
        <end position="193"/>
    </location>
</feature>
<dbReference type="PANTHER" id="PTHR42911:SF2">
    <property type="entry name" value="PROHIBITIN FAMILY PROTEIN"/>
    <property type="match status" value="1"/>
</dbReference>
<sequence length="295" mass="31920">MFQGISNRAVSIAAIVILAVIVLSSSFFVVPPSEMAAVRWLGGTVTTKQPLGTGLHFKLPFLETADYLQTSQSTYTLPDLSVYTNDNQAVDISISVIYQIPSTAVMHLLYDVGKTGNTDIESTIVPVIRDRALAVFAKYNTLNVSDSRAQITEQMRKEVGMALQRLFGINVVDLQLTGIKYSPVFSASVEQAVKAKAEAVQAQNTVLQKKYEGEQKTVTAAAEAQAKIESAKGIAESTILEADAQAKAIQVVGQAMQANPLYTKFYAIQHWNGVLPQYVGGNGAVPFVDISDKNR</sequence>
<evidence type="ECO:0000313" key="4">
    <source>
        <dbReference type="EMBL" id="MFC5582533.1"/>
    </source>
</evidence>
<keyword evidence="2" id="KW-1133">Transmembrane helix</keyword>
<dbReference type="EMBL" id="JBHSNG010000019">
    <property type="protein sequence ID" value="MFC5582533.1"/>
    <property type="molecule type" value="Genomic_DNA"/>
</dbReference>
<dbReference type="InterPro" id="IPR000163">
    <property type="entry name" value="Prohibitin"/>
</dbReference>
<dbReference type="PANTHER" id="PTHR42911">
    <property type="entry name" value="MODULATOR OF FTSH PROTEASE HFLC"/>
    <property type="match status" value="1"/>
</dbReference>
<evidence type="ECO:0000259" key="3">
    <source>
        <dbReference type="SMART" id="SM00244"/>
    </source>
</evidence>
<protein>
    <submittedName>
        <fullName evidence="4">SPFH domain-containing protein</fullName>
    </submittedName>
</protein>